<dbReference type="InterPro" id="IPR051675">
    <property type="entry name" value="Endo/Exo/Phosphatase_dom_1"/>
</dbReference>
<dbReference type="GO" id="GO:0006281">
    <property type="term" value="P:DNA repair"/>
    <property type="evidence" value="ECO:0007669"/>
    <property type="project" value="InterPro"/>
</dbReference>
<feature type="domain" description="Helix-hairpin-helix DNA-binding motif class 1" evidence="2">
    <location>
        <begin position="86"/>
        <end position="105"/>
    </location>
</feature>
<dbReference type="NCBIfam" id="TIGR00426">
    <property type="entry name" value="competence protein ComEA helix-hairpin-helix repeat region"/>
    <property type="match status" value="1"/>
</dbReference>
<dbReference type="InterPro" id="IPR003583">
    <property type="entry name" value="Hlx-hairpin-Hlx_DNA-bd_motif"/>
</dbReference>
<protein>
    <recommendedName>
        <fullName evidence="2">Helix-hairpin-helix DNA-binding motif class 1 domain-containing protein</fullName>
    </recommendedName>
</protein>
<dbReference type="EMBL" id="OUNR01000020">
    <property type="protein sequence ID" value="SPP66489.1"/>
    <property type="molecule type" value="Genomic_DNA"/>
</dbReference>
<dbReference type="FunCoup" id="A0A330LC24">
    <property type="interactions" value="25"/>
</dbReference>
<dbReference type="SMART" id="SM00278">
    <property type="entry name" value="HhH1"/>
    <property type="match status" value="2"/>
</dbReference>
<dbReference type="SUPFAM" id="SSF47781">
    <property type="entry name" value="RuvA domain 2-like"/>
    <property type="match status" value="1"/>
</dbReference>
<dbReference type="AlphaFoldDB" id="A0A330LC24"/>
<name>A0A330LC24_9BACT</name>
<dbReference type="PANTHER" id="PTHR21180:SF32">
    <property type="entry name" value="ENDONUCLEASE_EXONUCLEASE_PHOSPHATASE FAMILY DOMAIN-CONTAINING PROTEIN 1"/>
    <property type="match status" value="1"/>
</dbReference>
<dbReference type="InterPro" id="IPR004509">
    <property type="entry name" value="Competence_ComEA_HhH"/>
</dbReference>
<dbReference type="InterPro" id="IPR010994">
    <property type="entry name" value="RuvA_2-like"/>
</dbReference>
<evidence type="ECO:0000256" key="1">
    <source>
        <dbReference type="SAM" id="Phobius"/>
    </source>
</evidence>
<dbReference type="Gene3D" id="1.10.150.320">
    <property type="entry name" value="Photosystem II 12 kDa extrinsic protein"/>
    <property type="match status" value="1"/>
</dbReference>
<dbReference type="GO" id="GO:0015627">
    <property type="term" value="C:type II protein secretion system complex"/>
    <property type="evidence" value="ECO:0007669"/>
    <property type="project" value="TreeGrafter"/>
</dbReference>
<feature type="domain" description="Helix-hairpin-helix DNA-binding motif class 1" evidence="2">
    <location>
        <begin position="116"/>
        <end position="135"/>
    </location>
</feature>
<dbReference type="InParanoid" id="A0A330LC24"/>
<evidence type="ECO:0000313" key="3">
    <source>
        <dbReference type="EMBL" id="SPP66489.1"/>
    </source>
</evidence>
<dbReference type="Proteomes" id="UP000248168">
    <property type="component" value="Unassembled WGS sequence"/>
</dbReference>
<keyword evidence="1" id="KW-0812">Transmembrane</keyword>
<reference evidence="4" key="1">
    <citation type="submission" date="2018-04" db="EMBL/GenBank/DDBJ databases">
        <authorList>
            <person name="Lucker S."/>
            <person name="Sakoula D."/>
        </authorList>
    </citation>
    <scope>NUCLEOTIDE SEQUENCE [LARGE SCALE GENOMIC DNA]</scope>
</reference>
<dbReference type="OrthoDB" id="9790239at2"/>
<organism evidence="3 4">
    <name type="scientific">Nitrospira lenta</name>
    <dbReference type="NCBI Taxonomy" id="1436998"/>
    <lineage>
        <taxon>Bacteria</taxon>
        <taxon>Pseudomonadati</taxon>
        <taxon>Nitrospirota</taxon>
        <taxon>Nitrospiria</taxon>
        <taxon>Nitrospirales</taxon>
        <taxon>Nitrospiraceae</taxon>
        <taxon>Nitrospira</taxon>
    </lineage>
</organism>
<keyword evidence="4" id="KW-1185">Reference proteome</keyword>
<dbReference type="GO" id="GO:0003677">
    <property type="term" value="F:DNA binding"/>
    <property type="evidence" value="ECO:0007669"/>
    <property type="project" value="InterPro"/>
</dbReference>
<keyword evidence="1" id="KW-1133">Transmembrane helix</keyword>
<evidence type="ECO:0000313" key="4">
    <source>
        <dbReference type="Proteomes" id="UP000248168"/>
    </source>
</evidence>
<proteinExistence type="predicted"/>
<accession>A0A330LC24</accession>
<dbReference type="PANTHER" id="PTHR21180">
    <property type="entry name" value="ENDONUCLEASE/EXONUCLEASE/PHOSPHATASE FAMILY DOMAIN-CONTAINING PROTEIN 1"/>
    <property type="match status" value="1"/>
</dbReference>
<dbReference type="Pfam" id="PF12836">
    <property type="entry name" value="HHH_3"/>
    <property type="match status" value="1"/>
</dbReference>
<feature type="transmembrane region" description="Helical" evidence="1">
    <location>
        <begin position="7"/>
        <end position="26"/>
    </location>
</feature>
<sequence>MSVLQSLLIKLSMLAMTMGVVLWIGWQVPQTMQRPAVTHAASLFSDNASPTVVPVGEPTIPSAGVSEVRREANSAQRVDLNRATAADFDQLPGVGPVLAKRMVDYRKSVGRFHAVEDLRAVKGIGKKKLEQLKPFVTVAKSAAVEQGKKGPI</sequence>
<dbReference type="GO" id="GO:0015628">
    <property type="term" value="P:protein secretion by the type II secretion system"/>
    <property type="evidence" value="ECO:0007669"/>
    <property type="project" value="TreeGrafter"/>
</dbReference>
<gene>
    <name evidence="3" type="ORF">NITLEN_70079</name>
</gene>
<evidence type="ECO:0000259" key="2">
    <source>
        <dbReference type="SMART" id="SM00278"/>
    </source>
</evidence>
<dbReference type="RefSeq" id="WP_121990645.1">
    <property type="nucleotide sequence ID" value="NZ_OUNR01000020.1"/>
</dbReference>
<keyword evidence="1" id="KW-0472">Membrane</keyword>